<name>A0A914PX17_9BILA</name>
<dbReference type="GO" id="GO:0000151">
    <property type="term" value="C:ubiquitin ligase complex"/>
    <property type="evidence" value="ECO:0007669"/>
    <property type="project" value="TreeGrafter"/>
</dbReference>
<evidence type="ECO:0000313" key="3">
    <source>
        <dbReference type="Proteomes" id="UP000887578"/>
    </source>
</evidence>
<dbReference type="Proteomes" id="UP000887578">
    <property type="component" value="Unplaced"/>
</dbReference>
<dbReference type="InterPro" id="IPR039164">
    <property type="entry name" value="UBR1-like"/>
</dbReference>
<organism evidence="3 4">
    <name type="scientific">Panagrolaimus davidi</name>
    <dbReference type="NCBI Taxonomy" id="227884"/>
    <lineage>
        <taxon>Eukaryota</taxon>
        <taxon>Metazoa</taxon>
        <taxon>Ecdysozoa</taxon>
        <taxon>Nematoda</taxon>
        <taxon>Chromadorea</taxon>
        <taxon>Rhabditida</taxon>
        <taxon>Tylenchina</taxon>
        <taxon>Panagrolaimomorpha</taxon>
        <taxon>Panagrolaimoidea</taxon>
        <taxon>Panagrolaimidae</taxon>
        <taxon>Panagrolaimus</taxon>
    </lineage>
</organism>
<dbReference type="AlphaFoldDB" id="A0A914PX17"/>
<accession>A0A914PX17</accession>
<dbReference type="PANTHER" id="PTHR21497:SF24">
    <property type="entry name" value="E3 UBIQUITIN-PROTEIN LIGASE UBR1"/>
    <property type="match status" value="1"/>
</dbReference>
<evidence type="ECO:0000256" key="1">
    <source>
        <dbReference type="RuleBase" id="RU366018"/>
    </source>
</evidence>
<dbReference type="WBParaSite" id="PDA_v2.g23334.t1">
    <property type="protein sequence ID" value="PDA_v2.g23334.t1"/>
    <property type="gene ID" value="PDA_v2.g23334"/>
</dbReference>
<comment type="catalytic activity">
    <reaction evidence="1">
        <text>S-ubiquitinyl-[E2 ubiquitin-conjugating enzyme]-L-cysteine + [acceptor protein]-L-lysine = [E2 ubiquitin-conjugating enzyme]-L-cysteine + N(6)-ubiquitinyl-[acceptor protein]-L-lysine.</text>
        <dbReference type="EC" id="2.3.2.27"/>
    </reaction>
</comment>
<dbReference type="PANTHER" id="PTHR21497">
    <property type="entry name" value="UBIQUITIN LIGASE E3 ALPHA-RELATED"/>
    <property type="match status" value="1"/>
</dbReference>
<keyword evidence="1" id="KW-0863">Zinc-finger</keyword>
<feature type="domain" description="E3 ubiquitin-protein ligase UBR1-like winged-helix" evidence="2">
    <location>
        <begin position="72"/>
        <end position="159"/>
    </location>
</feature>
<comment type="similarity">
    <text evidence="1">Belongs to the E3 ubiquitin-protein ligase UBR1-like family.</text>
</comment>
<comment type="pathway">
    <text evidence="1">Protein modification; protein ubiquitination.</text>
</comment>
<dbReference type="GO" id="GO:0016567">
    <property type="term" value="P:protein ubiquitination"/>
    <property type="evidence" value="ECO:0007669"/>
    <property type="project" value="UniProtKB-UniRule"/>
</dbReference>
<evidence type="ECO:0000313" key="4">
    <source>
        <dbReference type="WBParaSite" id="PDA_v2.g23334.t1"/>
    </source>
</evidence>
<keyword evidence="1" id="KW-0862">Zinc</keyword>
<sequence>MNTSDFLIQCIQRFGVNGWAVRNFHNLQHSNLSRQLKEGILFMCEKLFHLLIMILGERYQPGIGKCTLQQFYEREIIHLLYLDNASFADIKEAIPHASYKEIKEALDRVSDLVIFTDISNVTTEKYKLKEAFVDQINPFYYHYSSPQYNQAGYIRRERASTSITSCLPPKAPEFEDNLKPILRIFKHPLFVQLLFNAIDRYDQRNEFSSERLLRRAMFLMAMALEEELNGSLKHPTNEPSFSQQAESLEIFKLLGSDFESKNETLIILSQWIMEKFDELKNPQRFAEISLQDVIMQE</sequence>
<evidence type="ECO:0000259" key="2">
    <source>
        <dbReference type="Pfam" id="PF22960"/>
    </source>
</evidence>
<protein>
    <recommendedName>
        <fullName evidence="1">E3 ubiquitin-protein ligase</fullName>
        <ecNumber evidence="1">2.3.2.27</ecNumber>
    </recommendedName>
</protein>
<dbReference type="GO" id="GO:0071596">
    <property type="term" value="P:ubiquitin-dependent protein catabolic process via the N-end rule pathway"/>
    <property type="evidence" value="ECO:0007669"/>
    <property type="project" value="UniProtKB-UniRule"/>
</dbReference>
<dbReference type="EC" id="2.3.2.27" evidence="1"/>
<reference evidence="4" key="1">
    <citation type="submission" date="2022-11" db="UniProtKB">
        <authorList>
            <consortium name="WormBaseParasite"/>
        </authorList>
    </citation>
    <scope>IDENTIFICATION</scope>
</reference>
<dbReference type="InterPro" id="IPR055194">
    <property type="entry name" value="UBR1-like_WH"/>
</dbReference>
<dbReference type="GO" id="GO:0061630">
    <property type="term" value="F:ubiquitin protein ligase activity"/>
    <property type="evidence" value="ECO:0007669"/>
    <property type="project" value="UniProtKB-UniRule"/>
</dbReference>
<keyword evidence="1" id="KW-0833">Ubl conjugation pathway</keyword>
<keyword evidence="3" id="KW-1185">Reference proteome</keyword>
<dbReference type="GO" id="GO:0008270">
    <property type="term" value="F:zinc ion binding"/>
    <property type="evidence" value="ECO:0007669"/>
    <property type="project" value="UniProtKB-UniRule"/>
</dbReference>
<comment type="function">
    <text evidence="1">Ubiquitin ligase protein which is a component of the N-end rule pathway. Recognizes and binds to proteins bearing specific N-terminal residues that are destabilizing according to the N-end rule, leading to their ubiquitination and subsequent degradation.</text>
</comment>
<keyword evidence="1" id="KW-0479">Metal-binding</keyword>
<proteinExistence type="inferred from homology"/>
<dbReference type="GO" id="GO:0005737">
    <property type="term" value="C:cytoplasm"/>
    <property type="evidence" value="ECO:0007669"/>
    <property type="project" value="TreeGrafter"/>
</dbReference>
<keyword evidence="1" id="KW-0808">Transferase</keyword>
<dbReference type="Pfam" id="PF22960">
    <property type="entry name" value="WHD_UBR1"/>
    <property type="match status" value="1"/>
</dbReference>